<comment type="caution">
    <text evidence="1">The sequence shown here is derived from an EMBL/GenBank/DDBJ whole genome shotgun (WGS) entry which is preliminary data.</text>
</comment>
<proteinExistence type="predicted"/>
<protein>
    <submittedName>
        <fullName evidence="1">Unnamed protein product</fullName>
    </submittedName>
</protein>
<keyword evidence="2" id="KW-1185">Reference proteome</keyword>
<reference evidence="1" key="1">
    <citation type="submission" date="2023-04" db="EMBL/GenBank/DDBJ databases">
        <title>Ambrosiozyma monospora NBRC 10751.</title>
        <authorList>
            <person name="Ichikawa N."/>
            <person name="Sato H."/>
            <person name="Tonouchi N."/>
        </authorList>
    </citation>
    <scope>NUCLEOTIDE SEQUENCE</scope>
    <source>
        <strain evidence="1">NBRC 10751</strain>
    </source>
</reference>
<evidence type="ECO:0000313" key="2">
    <source>
        <dbReference type="Proteomes" id="UP001165064"/>
    </source>
</evidence>
<evidence type="ECO:0000313" key="1">
    <source>
        <dbReference type="EMBL" id="GME82004.1"/>
    </source>
</evidence>
<accession>A0ACB5T5D7</accession>
<dbReference type="EMBL" id="BSXS01003825">
    <property type="protein sequence ID" value="GME82004.1"/>
    <property type="molecule type" value="Genomic_DNA"/>
</dbReference>
<organism evidence="1 2">
    <name type="scientific">Ambrosiozyma monospora</name>
    <name type="common">Yeast</name>
    <name type="synonym">Endomycopsis monosporus</name>
    <dbReference type="NCBI Taxonomy" id="43982"/>
    <lineage>
        <taxon>Eukaryota</taxon>
        <taxon>Fungi</taxon>
        <taxon>Dikarya</taxon>
        <taxon>Ascomycota</taxon>
        <taxon>Saccharomycotina</taxon>
        <taxon>Pichiomycetes</taxon>
        <taxon>Pichiales</taxon>
        <taxon>Pichiaceae</taxon>
        <taxon>Ambrosiozyma</taxon>
    </lineage>
</organism>
<gene>
    <name evidence="1" type="ORF">Amon02_000525600</name>
</gene>
<sequence length="446" mass="48078">MKFNNLLVLFSLVLAVHANVDAAEKSEEPQESSSSSSSLTVPLYYDDGVINLEKFNKQLQECHVVKELNLELSKQEEEEHENQSYIEYIFSKLFPFGPAGNALLATTYISGPPNFILALIPANIDVSSLSLLVSFAVGGLLGDVFVHLLPQTFLGEPIDKTKASLILVDEKRNVLLGIAIFIGFMLFFTIDKSLRILEHTGEEGEGHGHSHSHSHASSVAPIEPVATATGATLETEDSIKQRKSEKSEEQVLTAGNADGPVVAKPSASVKTSAYLNLISDFTHNITDGLAISTSFYISKSVGCTTCLAVFFHEIPHEVGDFALLIQGGFTKWQAMNSQFLTAIGAYLGTLLGIAIQEFGSGSHTGAGKDDIVPYVSRGLLGTTVEFGDLTLPFTAGGFLYIGFSVVPELLELGKGTTRGQEIVTFIGQIFFVIVGFGVMSFIAWNE</sequence>
<dbReference type="Proteomes" id="UP001165064">
    <property type="component" value="Unassembled WGS sequence"/>
</dbReference>
<name>A0ACB5T5D7_AMBMO</name>